<reference evidence="1" key="2">
    <citation type="journal article" date="2022" name="New Phytol.">
        <title>Evolutionary transition to the ectomycorrhizal habit in the genomes of a hyperdiverse lineage of mushroom-forming fungi.</title>
        <authorList>
            <person name="Looney B."/>
            <person name="Miyauchi S."/>
            <person name="Morin E."/>
            <person name="Drula E."/>
            <person name="Courty P.E."/>
            <person name="Kohler A."/>
            <person name="Kuo A."/>
            <person name="LaButti K."/>
            <person name="Pangilinan J."/>
            <person name="Lipzen A."/>
            <person name="Riley R."/>
            <person name="Andreopoulos W."/>
            <person name="He G."/>
            <person name="Johnson J."/>
            <person name="Nolan M."/>
            <person name="Tritt A."/>
            <person name="Barry K.W."/>
            <person name="Grigoriev I.V."/>
            <person name="Nagy L.G."/>
            <person name="Hibbett D."/>
            <person name="Henrissat B."/>
            <person name="Matheny P.B."/>
            <person name="Labbe J."/>
            <person name="Martin F.M."/>
        </authorList>
    </citation>
    <scope>NUCLEOTIDE SEQUENCE</scope>
    <source>
        <strain evidence="1">EC-137</strain>
    </source>
</reference>
<gene>
    <name evidence="1" type="ORF">K488DRAFT_42520</name>
</gene>
<name>A0ACB8QWY7_9AGAM</name>
<organism evidence="1 2">
    <name type="scientific">Vararia minispora EC-137</name>
    <dbReference type="NCBI Taxonomy" id="1314806"/>
    <lineage>
        <taxon>Eukaryota</taxon>
        <taxon>Fungi</taxon>
        <taxon>Dikarya</taxon>
        <taxon>Basidiomycota</taxon>
        <taxon>Agaricomycotina</taxon>
        <taxon>Agaricomycetes</taxon>
        <taxon>Russulales</taxon>
        <taxon>Lachnocladiaceae</taxon>
        <taxon>Vararia</taxon>
    </lineage>
</organism>
<keyword evidence="2" id="KW-1185">Reference proteome</keyword>
<protein>
    <submittedName>
        <fullName evidence="1">Laccase</fullName>
    </submittedName>
</protein>
<comment type="caution">
    <text evidence="1">The sequence shown here is derived from an EMBL/GenBank/DDBJ whole genome shotgun (WGS) entry which is preliminary data.</text>
</comment>
<reference evidence="1" key="1">
    <citation type="submission" date="2021-02" db="EMBL/GenBank/DDBJ databases">
        <authorList>
            <consortium name="DOE Joint Genome Institute"/>
            <person name="Ahrendt S."/>
            <person name="Looney B.P."/>
            <person name="Miyauchi S."/>
            <person name="Morin E."/>
            <person name="Drula E."/>
            <person name="Courty P.E."/>
            <person name="Chicoki N."/>
            <person name="Fauchery L."/>
            <person name="Kohler A."/>
            <person name="Kuo A."/>
            <person name="Labutti K."/>
            <person name="Pangilinan J."/>
            <person name="Lipzen A."/>
            <person name="Riley R."/>
            <person name="Andreopoulos W."/>
            <person name="He G."/>
            <person name="Johnson J."/>
            <person name="Barry K.W."/>
            <person name="Grigoriev I.V."/>
            <person name="Nagy L."/>
            <person name="Hibbett D."/>
            <person name="Henrissat B."/>
            <person name="Matheny P.B."/>
            <person name="Labbe J."/>
            <person name="Martin F."/>
        </authorList>
    </citation>
    <scope>NUCLEOTIDE SEQUENCE</scope>
    <source>
        <strain evidence="1">EC-137</strain>
    </source>
</reference>
<sequence>MLFQSFSSLLFFVLATRASVGPVTDLRVVNTVLSPDGVSRETVVVNGQFPGPLIVGNKGDNFRINVHDDLNDTGLDTATSIHWHGLFQHNTQVLDWPCSMDTTYSRLVLQCPIVPGESFLYRFSVPDQAGTYWYHSHYKNQYCDGLRGPLVIYDPRDPNAHLYDVDDESTVITLADWYQYYSTNAPLGPAQPSTALINGKGRMAGGSQTELAIINVDAGKRYRFRLVSISCDTYFKFSIDSHKLAIIEVDGVNHQQLVVDQIEIFAAQRYSFVLAANQPVSNYWIRADGNNIKGSANDADGVSKAILRYNGAPDSFPTSKSTVNLPLNEQDLHPLANAAAPGKPTPGGADVNLVLDISLGSMFAVNGTPFVAPDVPVLLQILSGAPPDKLLPNGTTFSLPPNKNIEISIVDLASAALAGPHPVHLHGHVFSVVKSAGNQTYNFENPPQRDTVSIGGQANDGAVIRFRTDNPGPWFMHCHIDWHLNLGFAAVFVEDQSGIQSPHGNTRQAWDQLCPAYNSYMGITTSSSS</sequence>
<evidence type="ECO:0000313" key="2">
    <source>
        <dbReference type="Proteomes" id="UP000814128"/>
    </source>
</evidence>
<dbReference type="EMBL" id="MU273479">
    <property type="protein sequence ID" value="KAI0035841.1"/>
    <property type="molecule type" value="Genomic_DNA"/>
</dbReference>
<dbReference type="Proteomes" id="UP000814128">
    <property type="component" value="Unassembled WGS sequence"/>
</dbReference>
<proteinExistence type="predicted"/>
<evidence type="ECO:0000313" key="1">
    <source>
        <dbReference type="EMBL" id="KAI0035841.1"/>
    </source>
</evidence>
<accession>A0ACB8QWY7</accession>